<evidence type="ECO:0000256" key="3">
    <source>
        <dbReference type="ARBA" id="ARBA00009983"/>
    </source>
</evidence>
<dbReference type="Gene3D" id="3.30.1120.170">
    <property type="match status" value="1"/>
</dbReference>
<dbReference type="CDD" id="cd16015">
    <property type="entry name" value="LTA_synthase"/>
    <property type="match status" value="1"/>
</dbReference>
<dbReference type="AlphaFoldDB" id="A0A0C2R4D0"/>
<dbReference type="RefSeq" id="WP_041089361.1">
    <property type="nucleotide sequence ID" value="NZ_JXRP01000018.1"/>
</dbReference>
<feature type="domain" description="Sulfatase N-terminal" evidence="13">
    <location>
        <begin position="245"/>
        <end position="537"/>
    </location>
</feature>
<comment type="caution">
    <text evidence="14">The sequence shown here is derived from an EMBL/GenBank/DDBJ whole genome shotgun (WGS) entry which is preliminary data.</text>
</comment>
<keyword evidence="10" id="KW-0464">Manganese</keyword>
<dbReference type="EMBL" id="JXRP01000018">
    <property type="protein sequence ID" value="KIL45090.1"/>
    <property type="molecule type" value="Genomic_DNA"/>
</dbReference>
<comment type="pathway">
    <text evidence="2">Cell wall biogenesis; lipoteichoic acid biosynthesis.</text>
</comment>
<dbReference type="STRING" id="889306.KP78_26340"/>
<keyword evidence="10" id="KW-0479">Metal-binding</keyword>
<dbReference type="InterPro" id="IPR017850">
    <property type="entry name" value="Alkaline_phosphatase_core_sf"/>
</dbReference>
<evidence type="ECO:0000256" key="12">
    <source>
        <dbReference type="SAM" id="Phobius"/>
    </source>
</evidence>
<feature type="active site" evidence="9">
    <location>
        <position position="298"/>
    </location>
</feature>
<evidence type="ECO:0000259" key="13">
    <source>
        <dbReference type="Pfam" id="PF00884"/>
    </source>
</evidence>
<evidence type="ECO:0000256" key="9">
    <source>
        <dbReference type="PIRSR" id="PIRSR005091-1"/>
    </source>
</evidence>
<dbReference type="Pfam" id="PF00884">
    <property type="entry name" value="Sulfatase"/>
    <property type="match status" value="1"/>
</dbReference>
<evidence type="ECO:0000313" key="14">
    <source>
        <dbReference type="EMBL" id="KIL45090.1"/>
    </source>
</evidence>
<keyword evidence="15" id="KW-1185">Reference proteome</keyword>
<keyword evidence="7 8" id="KW-0472">Membrane</keyword>
<organism evidence="14 15">
    <name type="scientific">Jeotgalibacillus soli</name>
    <dbReference type="NCBI Taxonomy" id="889306"/>
    <lineage>
        <taxon>Bacteria</taxon>
        <taxon>Bacillati</taxon>
        <taxon>Bacillota</taxon>
        <taxon>Bacilli</taxon>
        <taxon>Bacillales</taxon>
        <taxon>Caryophanaceae</taxon>
        <taxon>Jeotgalibacillus</taxon>
    </lineage>
</organism>
<dbReference type="PIRSF" id="PIRSF005091">
    <property type="entry name" value="Mmb_sulf_HI1246"/>
    <property type="match status" value="1"/>
</dbReference>
<sequence length="643" mass="73150">MKKIFSDKLSFFWLAVILVWAKTYASYFLEFNLGVKGALQHFLLFLNPFSTAILILSIGLFAKGRKAAIAVLILDAILTLVLYSNIIFYRFFDDFLTLSNIGQAGNLGNMEDGVFASIKPHDFVYFIDFAILLAVMKWKSSQLKLGQLKKKIPAYIMLGSVALFFFNLAIAEIDRPELLQRTFDRNYIVKYLGPYNYTIYNGIQTVQSESQRVSAKTDDHTEVLNYTRAHSAKPNPAYFGAAQGKNIIKIHLESFQSFLIDYQLNGEEVTPFLNKLAHGQEDIIYFDNFFHQTGQGKTADAELILDNGFFGLPEGSAFVTKADNTYQALPAILNQKQNYTSAVMHGDYKSFWNRDQIYKKFGIDQFFDASSYTMTEDNLVNLGLKDKPFFQESIPMLQSLKQPFYAHLMTLTNHYPFILDPDEATIAKGTTGDKTVDGYFQTARYLDEALEQFFTDLKNAGLYENSVIMIYGDHNGISENHNRAMKEVLGKDIDEYQNAMNQRVPFMLHIPGKNGGVNHTFAGETDVMPTLLHLIGIDSKEFVLFGTDLFSEDHDSTVAFRDGSYVNPEYTFVNNSVYDTNSGEQLELNEETDSLKTKVNNHLALSDSVLYKDLLRFHKTPDFMPVDPSQYQYGMETEDKNQK</sequence>
<evidence type="ECO:0000256" key="7">
    <source>
        <dbReference type="ARBA" id="ARBA00023136"/>
    </source>
</evidence>
<evidence type="ECO:0000256" key="1">
    <source>
        <dbReference type="ARBA" id="ARBA00004651"/>
    </source>
</evidence>
<dbReference type="Gene3D" id="3.40.720.10">
    <property type="entry name" value="Alkaline Phosphatase, subunit A"/>
    <property type="match status" value="1"/>
</dbReference>
<dbReference type="GO" id="GO:0046872">
    <property type="term" value="F:metal ion binding"/>
    <property type="evidence" value="ECO:0007669"/>
    <property type="project" value="UniProtKB-KW"/>
</dbReference>
<gene>
    <name evidence="14" type="ORF">KP78_26340</name>
</gene>
<dbReference type="InterPro" id="IPR012160">
    <property type="entry name" value="LtaS-like"/>
</dbReference>
<keyword evidence="6 12" id="KW-1133">Transmembrane helix</keyword>
<dbReference type="InterPro" id="IPR050448">
    <property type="entry name" value="OpgB/LTA_synthase_biosynth"/>
</dbReference>
<feature type="binding site" evidence="11">
    <location>
        <position position="298"/>
    </location>
    <ligand>
        <name>Mn(2+)</name>
        <dbReference type="ChEBI" id="CHEBI:29035"/>
    </ligand>
</feature>
<dbReference type="OrthoDB" id="5901192at2"/>
<feature type="transmembrane region" description="Helical" evidence="12">
    <location>
        <begin position="41"/>
        <end position="62"/>
    </location>
</feature>
<evidence type="ECO:0000256" key="4">
    <source>
        <dbReference type="ARBA" id="ARBA00022475"/>
    </source>
</evidence>
<evidence type="ECO:0000256" key="6">
    <source>
        <dbReference type="ARBA" id="ARBA00022989"/>
    </source>
</evidence>
<dbReference type="PANTHER" id="PTHR47371">
    <property type="entry name" value="LIPOTEICHOIC ACID SYNTHASE"/>
    <property type="match status" value="1"/>
</dbReference>
<protein>
    <submittedName>
        <fullName evidence="14">Polyglycerolphosphate lipoteichoic acid synthase LtaS</fullName>
    </submittedName>
</protein>
<dbReference type="SUPFAM" id="SSF53649">
    <property type="entry name" value="Alkaline phosphatase-like"/>
    <property type="match status" value="1"/>
</dbReference>
<feature type="binding site" evidence="10">
    <location>
        <position position="414"/>
    </location>
    <ligand>
        <name>substrate</name>
    </ligand>
</feature>
<comment type="subcellular location">
    <subcellularLocation>
        <location evidence="1">Cell membrane</location>
        <topology evidence="1">Multi-pass membrane protein</topology>
    </subcellularLocation>
</comment>
<evidence type="ECO:0000256" key="8">
    <source>
        <dbReference type="PIRNR" id="PIRNR005091"/>
    </source>
</evidence>
<comment type="similarity">
    <text evidence="3 8">Belongs to the LTA synthase family.</text>
</comment>
<proteinExistence type="inferred from homology"/>
<keyword evidence="4 8" id="KW-1003">Cell membrane</keyword>
<dbReference type="GO" id="GO:0005886">
    <property type="term" value="C:plasma membrane"/>
    <property type="evidence" value="ECO:0007669"/>
    <property type="project" value="UniProtKB-SubCell"/>
</dbReference>
<dbReference type="PATRIC" id="fig|889306.3.peg.2647"/>
<evidence type="ECO:0000256" key="5">
    <source>
        <dbReference type="ARBA" id="ARBA00022692"/>
    </source>
</evidence>
<evidence type="ECO:0000256" key="11">
    <source>
        <dbReference type="PIRSR" id="PIRSR005091-3"/>
    </source>
</evidence>
<evidence type="ECO:0000256" key="10">
    <source>
        <dbReference type="PIRSR" id="PIRSR005091-2"/>
    </source>
</evidence>
<feature type="binding site" evidence="11">
    <location>
        <position position="474"/>
    </location>
    <ligand>
        <name>Mn(2+)</name>
        <dbReference type="ChEBI" id="CHEBI:29035"/>
    </ligand>
</feature>
<reference evidence="14 15" key="1">
    <citation type="submission" date="2015-01" db="EMBL/GenBank/DDBJ databases">
        <title>Genome sequencing of Jeotgalibacillus soli.</title>
        <authorList>
            <person name="Goh K.M."/>
            <person name="Chan K.-G."/>
            <person name="Yaakop A.S."/>
            <person name="Ee R."/>
            <person name="Gan H.M."/>
            <person name="Chan C.S."/>
        </authorList>
    </citation>
    <scope>NUCLEOTIDE SEQUENCE [LARGE SCALE GENOMIC DNA]</scope>
    <source>
        <strain evidence="14 15">P9</strain>
    </source>
</reference>
<feature type="binding site" evidence="11">
    <location>
        <position position="253"/>
    </location>
    <ligand>
        <name>Mn(2+)</name>
        <dbReference type="ChEBI" id="CHEBI:29035"/>
    </ligand>
</feature>
<keyword evidence="5 12" id="KW-0812">Transmembrane</keyword>
<dbReference type="InterPro" id="IPR000917">
    <property type="entry name" value="Sulfatase_N"/>
</dbReference>
<feature type="binding site" evidence="11">
    <location>
        <position position="473"/>
    </location>
    <ligand>
        <name>Mn(2+)</name>
        <dbReference type="ChEBI" id="CHEBI:29035"/>
    </ligand>
</feature>
<feature type="transmembrane region" description="Helical" evidence="12">
    <location>
        <begin position="152"/>
        <end position="171"/>
    </location>
</feature>
<feature type="transmembrane region" description="Helical" evidence="12">
    <location>
        <begin position="123"/>
        <end position="140"/>
    </location>
</feature>
<evidence type="ECO:0000256" key="2">
    <source>
        <dbReference type="ARBA" id="ARBA00004936"/>
    </source>
</evidence>
<feature type="transmembrane region" description="Helical" evidence="12">
    <location>
        <begin position="69"/>
        <end position="92"/>
    </location>
</feature>
<evidence type="ECO:0000313" key="15">
    <source>
        <dbReference type="Proteomes" id="UP000031938"/>
    </source>
</evidence>
<accession>A0A0C2R4D0</accession>
<dbReference type="Proteomes" id="UP000031938">
    <property type="component" value="Unassembled WGS sequence"/>
</dbReference>
<dbReference type="PANTHER" id="PTHR47371:SF3">
    <property type="entry name" value="PHOSPHOGLYCEROL TRANSFERASE I"/>
    <property type="match status" value="1"/>
</dbReference>
<name>A0A0C2R4D0_9BACL</name>